<evidence type="ECO:0000313" key="2">
    <source>
        <dbReference type="Proteomes" id="UP000756710"/>
    </source>
</evidence>
<protein>
    <recommendedName>
        <fullName evidence="3">ATP-binding protein</fullName>
    </recommendedName>
</protein>
<dbReference type="EMBL" id="JAGGLR010000002">
    <property type="protein sequence ID" value="MBP2059798.1"/>
    <property type="molecule type" value="Genomic_DNA"/>
</dbReference>
<proteinExistence type="predicted"/>
<reference evidence="1 2" key="1">
    <citation type="submission" date="2021-03" db="EMBL/GenBank/DDBJ databases">
        <title>Genomic Encyclopedia of Type Strains, Phase IV (KMG-IV): sequencing the most valuable type-strain genomes for metagenomic binning, comparative biology and taxonomic classification.</title>
        <authorList>
            <person name="Goeker M."/>
        </authorList>
    </citation>
    <scope>NUCLEOTIDE SEQUENCE [LARGE SCALE GENOMIC DNA]</scope>
    <source>
        <strain evidence="1 2">DSM 41954</strain>
    </source>
</reference>
<organism evidence="1 2">
    <name type="scientific">Streptomyces iranensis</name>
    <dbReference type="NCBI Taxonomy" id="576784"/>
    <lineage>
        <taxon>Bacteria</taxon>
        <taxon>Bacillati</taxon>
        <taxon>Actinomycetota</taxon>
        <taxon>Actinomycetes</taxon>
        <taxon>Kitasatosporales</taxon>
        <taxon>Streptomycetaceae</taxon>
        <taxon>Streptomyces</taxon>
        <taxon>Streptomyces violaceusniger group</taxon>
    </lineage>
</organism>
<gene>
    <name evidence="1" type="ORF">J2Z30_000796</name>
</gene>
<evidence type="ECO:0008006" key="3">
    <source>
        <dbReference type="Google" id="ProtNLM"/>
    </source>
</evidence>
<dbReference type="Proteomes" id="UP000756710">
    <property type="component" value="Unassembled WGS sequence"/>
</dbReference>
<evidence type="ECO:0000313" key="1">
    <source>
        <dbReference type="EMBL" id="MBP2059798.1"/>
    </source>
</evidence>
<name>A0ABS4MJB8_9ACTN</name>
<keyword evidence="2" id="KW-1185">Reference proteome</keyword>
<comment type="caution">
    <text evidence="1">The sequence shown here is derived from an EMBL/GenBank/DDBJ whole genome shotgun (WGS) entry which is preliminary data.</text>
</comment>
<dbReference type="RefSeq" id="WP_052701741.1">
    <property type="nucleotide sequence ID" value="NZ_BAABDR010000073.1"/>
</dbReference>
<sequence length="473" mass="51570">MPTRGRIQASKDSVAAGGDIGAVVTGDHNAVTHVYVIGSSQPVSDAGQKALSTRLISECHPLDLEVHHAIHVAARNDALPAYVPREHDAHLRGIVEAARGGTSQMCVLVGESSTGKTRACWEAIQDLAADGWRLWHPLAPTRAEAALAGLATVGPKTVVWLNEAQHYLAVPQVGERIAASLRTLLTDAARAPILIVGTLWPVHWGELTSLPASRNHDPHAQIRPLLTDRQVHVPDAFAEQDVLALRSAAENDERLAQALAGAADRRITQFLAGVPALLDRLECTGPSARAVLDAAMDARRLGCGVDLPAAFLEEAAAGYLLPSVFQSLEEDWFEQAVDYTARPVHGKAALLQQTRRTFENRSADRCFRLADYVEQHGRRTRRALCPPSSFWEAALEHLLHPSDIDALAQAASSRWRLRYARLLTARARQLPRPEHAVRFYGETPDHDWRDVEAGRPVDHLTCSGAGRSCANHR</sequence>
<accession>A0ABS4MJB8</accession>